<name>A0A318TUF5_9BACL</name>
<dbReference type="EMBL" id="QJTJ01000002">
    <property type="protein sequence ID" value="PYF08501.1"/>
    <property type="molecule type" value="Genomic_DNA"/>
</dbReference>
<dbReference type="Proteomes" id="UP000247416">
    <property type="component" value="Unassembled WGS sequence"/>
</dbReference>
<comment type="caution">
    <text evidence="1">The sequence shown here is derived from an EMBL/GenBank/DDBJ whole genome shotgun (WGS) entry which is preliminary data.</text>
</comment>
<reference evidence="1 2" key="1">
    <citation type="submission" date="2018-06" db="EMBL/GenBank/DDBJ databases">
        <title>Genomic Encyclopedia of Archaeal and Bacterial Type Strains, Phase II (KMG-II): from individual species to whole genera.</title>
        <authorList>
            <person name="Goeker M."/>
        </authorList>
    </citation>
    <scope>NUCLEOTIDE SEQUENCE [LARGE SCALE GENOMIC DNA]</scope>
    <source>
        <strain evidence="1 2">KACC 16626</strain>
    </source>
</reference>
<evidence type="ECO:0000313" key="2">
    <source>
        <dbReference type="Proteomes" id="UP000247416"/>
    </source>
</evidence>
<dbReference type="OrthoDB" id="2455077at2"/>
<dbReference type="RefSeq" id="WP_107931636.1">
    <property type="nucleotide sequence ID" value="NZ_PYWJ01000001.1"/>
</dbReference>
<evidence type="ECO:0000313" key="1">
    <source>
        <dbReference type="EMBL" id="PYF08501.1"/>
    </source>
</evidence>
<dbReference type="AlphaFoldDB" id="A0A318TUF5"/>
<sequence length="151" mass="17458">MQFIISRVECPNCNGEATEYYDYKSGMVTGSCEACEKDFSDKREVTGEMQSYRIMYKDAYGIFSLGKKDGSSHVYMFNSDIEEKVLAHFAAYLEIPEVDSENSFIAQYSSGAFFVKYGRVPSNFLEIYAENYEIYKPFLQAVETKYPRWRG</sequence>
<accession>A0A318TUF5</accession>
<protein>
    <submittedName>
        <fullName evidence="1">Uncharacterized protein</fullName>
    </submittedName>
</protein>
<gene>
    <name evidence="1" type="ORF">BJ095_102267</name>
</gene>
<proteinExistence type="predicted"/>
<keyword evidence="2" id="KW-1185">Reference proteome</keyword>
<organism evidence="1 2">
    <name type="scientific">Ureibacillus chungkukjangi</name>
    <dbReference type="NCBI Taxonomy" id="1202712"/>
    <lineage>
        <taxon>Bacteria</taxon>
        <taxon>Bacillati</taxon>
        <taxon>Bacillota</taxon>
        <taxon>Bacilli</taxon>
        <taxon>Bacillales</taxon>
        <taxon>Caryophanaceae</taxon>
        <taxon>Ureibacillus</taxon>
    </lineage>
</organism>